<dbReference type="GO" id="GO:0005524">
    <property type="term" value="F:ATP binding"/>
    <property type="evidence" value="ECO:0007669"/>
    <property type="project" value="InterPro"/>
</dbReference>
<evidence type="ECO:0000256" key="1">
    <source>
        <dbReference type="ARBA" id="ARBA00022741"/>
    </source>
</evidence>
<sequence length="501" mass="57145">MYGYQIEGLNWLLNQRNRKMTAILADDPGLGKTIQTIAFLSAIYYSTVPDGLRNSDAASSNRGTFPFLVVVPAKLVDNWLAEFRKWAPFLTVTTLFKRAAKRKNELRSTIFRKDSSDNLDLCCHVLVTNYKAFCHLEAQKQFRKADITWEAAVFDESDQLNNDQTTTYKTLDMIKAHQRVILTSAPFLKNIDELLSLLSFVIPDERESLGQPKAQFGVDSMGVDMMHDKLRPYMLRRLKAGVQLIIPPKYEINLPISLSKLQNDLYSGVLENNAHTLQRIARALHRHSGQTNNGMSASVGSTLNILMELRRIISHPCLIDDVRPAFGEKQEEQRQLINMSGKLQLLYVLIPELRARGHRILLFGQFKGSLIILEDYFAYAEIKYVCLDADTPQQQRQSIVNDFNAPDSDILLFMATTRTTDIGLNLTSANVVIIYDSDFNPRYNMQAIARAHRIGQTKPVLVFKLIVLNSVEKRILEASTRRLAQYHLIMRSVDNEYEELV</sequence>
<dbReference type="Pfam" id="PF00271">
    <property type="entry name" value="Helicase_C"/>
    <property type="match status" value="1"/>
</dbReference>
<dbReference type="Pfam" id="PF00176">
    <property type="entry name" value="SNF2-rel_dom"/>
    <property type="match status" value="1"/>
</dbReference>
<organism evidence="6 7">
    <name type="scientific">Coemansia interrupta</name>
    <dbReference type="NCBI Taxonomy" id="1126814"/>
    <lineage>
        <taxon>Eukaryota</taxon>
        <taxon>Fungi</taxon>
        <taxon>Fungi incertae sedis</taxon>
        <taxon>Zoopagomycota</taxon>
        <taxon>Kickxellomycotina</taxon>
        <taxon>Kickxellomycetes</taxon>
        <taxon>Kickxellales</taxon>
        <taxon>Kickxellaceae</taxon>
        <taxon>Coemansia</taxon>
    </lineage>
</organism>
<dbReference type="InterPro" id="IPR049730">
    <property type="entry name" value="SNF2/RAD54-like_C"/>
</dbReference>
<dbReference type="CDD" id="cd18793">
    <property type="entry name" value="SF2_C_SNF"/>
    <property type="match status" value="1"/>
</dbReference>
<dbReference type="SUPFAM" id="SSF52540">
    <property type="entry name" value="P-loop containing nucleoside triphosphate hydrolases"/>
    <property type="match status" value="2"/>
</dbReference>
<keyword evidence="7" id="KW-1185">Reference proteome</keyword>
<dbReference type="SMART" id="SM00487">
    <property type="entry name" value="DEXDc"/>
    <property type="match status" value="1"/>
</dbReference>
<evidence type="ECO:0000313" key="7">
    <source>
        <dbReference type="Proteomes" id="UP001140172"/>
    </source>
</evidence>
<evidence type="ECO:0000313" key="6">
    <source>
        <dbReference type="EMBL" id="KAJ2783959.1"/>
    </source>
</evidence>
<evidence type="ECO:0000256" key="2">
    <source>
        <dbReference type="ARBA" id="ARBA00022801"/>
    </source>
</evidence>
<keyword evidence="1" id="KW-0547">Nucleotide-binding</keyword>
<evidence type="ECO:0008006" key="8">
    <source>
        <dbReference type="Google" id="ProtNLM"/>
    </source>
</evidence>
<dbReference type="AlphaFoldDB" id="A0A9W8HFA8"/>
<dbReference type="InterPro" id="IPR038718">
    <property type="entry name" value="SNF2-like_sf"/>
</dbReference>
<dbReference type="InterPro" id="IPR027417">
    <property type="entry name" value="P-loop_NTPase"/>
</dbReference>
<dbReference type="PANTHER" id="PTHR10799">
    <property type="entry name" value="SNF2/RAD54 HELICASE FAMILY"/>
    <property type="match status" value="1"/>
</dbReference>
<evidence type="ECO:0000259" key="5">
    <source>
        <dbReference type="PROSITE" id="PS51194"/>
    </source>
</evidence>
<dbReference type="CDD" id="cd17919">
    <property type="entry name" value="DEXHc_Snf"/>
    <property type="match status" value="1"/>
</dbReference>
<dbReference type="EMBL" id="JANBUM010000127">
    <property type="protein sequence ID" value="KAJ2783959.1"/>
    <property type="molecule type" value="Genomic_DNA"/>
</dbReference>
<gene>
    <name evidence="6" type="ORF">GGI15_002415</name>
</gene>
<dbReference type="InterPro" id="IPR000330">
    <property type="entry name" value="SNF2_N"/>
</dbReference>
<dbReference type="GO" id="GO:0016787">
    <property type="term" value="F:hydrolase activity"/>
    <property type="evidence" value="ECO:0007669"/>
    <property type="project" value="UniProtKB-KW"/>
</dbReference>
<proteinExistence type="predicted"/>
<dbReference type="Gene3D" id="3.40.50.10810">
    <property type="entry name" value="Tandem AAA-ATPase domain"/>
    <property type="match status" value="1"/>
</dbReference>
<name>A0A9W8HFA8_9FUNG</name>
<feature type="domain" description="Helicase C-terminal" evidence="5">
    <location>
        <begin position="342"/>
        <end position="494"/>
    </location>
</feature>
<dbReference type="Proteomes" id="UP001140172">
    <property type="component" value="Unassembled WGS sequence"/>
</dbReference>
<accession>A0A9W8HFA8</accession>
<dbReference type="PROSITE" id="PS51192">
    <property type="entry name" value="HELICASE_ATP_BIND_1"/>
    <property type="match status" value="1"/>
</dbReference>
<dbReference type="InterPro" id="IPR001650">
    <property type="entry name" value="Helicase_C-like"/>
</dbReference>
<keyword evidence="3" id="KW-0067">ATP-binding</keyword>
<dbReference type="OrthoDB" id="5857104at2759"/>
<dbReference type="InterPro" id="IPR014001">
    <property type="entry name" value="Helicase_ATP-bd"/>
</dbReference>
<reference evidence="6" key="1">
    <citation type="submission" date="2022-07" db="EMBL/GenBank/DDBJ databases">
        <title>Phylogenomic reconstructions and comparative analyses of Kickxellomycotina fungi.</title>
        <authorList>
            <person name="Reynolds N.K."/>
            <person name="Stajich J.E."/>
            <person name="Barry K."/>
            <person name="Grigoriev I.V."/>
            <person name="Crous P."/>
            <person name="Smith M.E."/>
        </authorList>
    </citation>
    <scope>NUCLEOTIDE SEQUENCE</scope>
    <source>
        <strain evidence="6">BCRC 34489</strain>
    </source>
</reference>
<dbReference type="PROSITE" id="PS51194">
    <property type="entry name" value="HELICASE_CTER"/>
    <property type="match status" value="1"/>
</dbReference>
<dbReference type="SMART" id="SM00490">
    <property type="entry name" value="HELICc"/>
    <property type="match status" value="1"/>
</dbReference>
<feature type="domain" description="Helicase ATP-binding" evidence="4">
    <location>
        <begin position="13"/>
        <end position="205"/>
    </location>
</feature>
<comment type="caution">
    <text evidence="6">The sequence shown here is derived from an EMBL/GenBank/DDBJ whole genome shotgun (WGS) entry which is preliminary data.</text>
</comment>
<evidence type="ECO:0000259" key="4">
    <source>
        <dbReference type="PROSITE" id="PS51192"/>
    </source>
</evidence>
<protein>
    <recommendedName>
        <fullName evidence="8">P-loop containing nucleoside triphosphate hydrolase protein</fullName>
    </recommendedName>
</protein>
<evidence type="ECO:0000256" key="3">
    <source>
        <dbReference type="ARBA" id="ARBA00022840"/>
    </source>
</evidence>
<dbReference type="Gene3D" id="3.40.50.300">
    <property type="entry name" value="P-loop containing nucleotide triphosphate hydrolases"/>
    <property type="match status" value="1"/>
</dbReference>
<keyword evidence="2" id="KW-0378">Hydrolase</keyword>